<dbReference type="PROSITE" id="PS51273">
    <property type="entry name" value="GATASE_TYPE_1"/>
    <property type="match status" value="1"/>
</dbReference>
<keyword evidence="2" id="KW-0315">Glutamine amidotransferase</keyword>
<dbReference type="PANTHER" id="PTHR42695:SF5">
    <property type="entry name" value="GLUTAMINE AMIDOTRANSFERASE YLR126C-RELATED"/>
    <property type="match status" value="1"/>
</dbReference>
<evidence type="ECO:0000313" key="3">
    <source>
        <dbReference type="Proteomes" id="UP000613768"/>
    </source>
</evidence>
<dbReference type="SUPFAM" id="SSF52317">
    <property type="entry name" value="Class I glutamine amidotransferase-like"/>
    <property type="match status" value="1"/>
</dbReference>
<dbReference type="InterPro" id="IPR029062">
    <property type="entry name" value="Class_I_gatase-like"/>
</dbReference>
<organism evidence="2 3">
    <name type="scientific">Pseudomarimonas arenosa</name>
    <dbReference type="NCBI Taxonomy" id="2774145"/>
    <lineage>
        <taxon>Bacteria</taxon>
        <taxon>Pseudomonadati</taxon>
        <taxon>Pseudomonadota</taxon>
        <taxon>Gammaproteobacteria</taxon>
        <taxon>Lysobacterales</taxon>
        <taxon>Lysobacteraceae</taxon>
        <taxon>Pseudomarimonas</taxon>
    </lineage>
</organism>
<dbReference type="RefSeq" id="WP_192029072.1">
    <property type="nucleotide sequence ID" value="NZ_JACYTR010000011.1"/>
</dbReference>
<dbReference type="InterPro" id="IPR044992">
    <property type="entry name" value="ChyE-like"/>
</dbReference>
<reference evidence="2 3" key="1">
    <citation type="submission" date="2020-09" db="EMBL/GenBank/DDBJ databases">
        <title>Pseudoxanthomonas sp. CAU 1598 isolated from sand of Yaerae Beach.</title>
        <authorList>
            <person name="Kim W."/>
        </authorList>
    </citation>
    <scope>NUCLEOTIDE SEQUENCE [LARGE SCALE GENOMIC DNA]</scope>
    <source>
        <strain evidence="2 3">CAU 1598</strain>
    </source>
</reference>
<evidence type="ECO:0000313" key="2">
    <source>
        <dbReference type="EMBL" id="MBD8525730.1"/>
    </source>
</evidence>
<dbReference type="NCBIfam" id="NF006562">
    <property type="entry name" value="PRK09065.1"/>
    <property type="match status" value="1"/>
</dbReference>
<dbReference type="InterPro" id="IPR017926">
    <property type="entry name" value="GATASE"/>
</dbReference>
<gene>
    <name evidence="2" type="ORF">IFO71_08235</name>
</gene>
<sequence>MNMARFLIIETGRPLPSLRRWRDFPHWIRVAARLRPQQVELCRVAEGQPLPQRNDWLGVMITGSGAMVSERLPWSETCAEWLRQQQGPLLGICYGHQLLAHAFGGEVGYHPAGREMGSAAVELRAEAAWDPLFAGLPKRFLAQTTHMQTVLQPPPGAVVLAENAHERCNAFRLGTHQWGVQFHPEFSTRHIRGYIHARRPQLMAEGHDWRGMWADVRPAPWSRKLLQRFVAYCHASLR</sequence>
<dbReference type="CDD" id="cd01741">
    <property type="entry name" value="GATase1_1"/>
    <property type="match status" value="1"/>
</dbReference>
<dbReference type="Pfam" id="PF00117">
    <property type="entry name" value="GATase"/>
    <property type="match status" value="1"/>
</dbReference>
<accession>A0AAW3ZLD8</accession>
<protein>
    <submittedName>
        <fullName evidence="2">Glutamine amidotransferase</fullName>
    </submittedName>
</protein>
<dbReference type="AlphaFoldDB" id="A0AAW3ZLD8"/>
<evidence type="ECO:0000259" key="1">
    <source>
        <dbReference type="Pfam" id="PF00117"/>
    </source>
</evidence>
<dbReference type="EMBL" id="JACYTR010000011">
    <property type="protein sequence ID" value="MBD8525730.1"/>
    <property type="molecule type" value="Genomic_DNA"/>
</dbReference>
<dbReference type="GO" id="GO:0005829">
    <property type="term" value="C:cytosol"/>
    <property type="evidence" value="ECO:0007669"/>
    <property type="project" value="TreeGrafter"/>
</dbReference>
<dbReference type="Proteomes" id="UP000613768">
    <property type="component" value="Unassembled WGS sequence"/>
</dbReference>
<keyword evidence="3" id="KW-1185">Reference proteome</keyword>
<proteinExistence type="predicted"/>
<name>A0AAW3ZLD8_9GAMM</name>
<feature type="domain" description="Glutamine amidotransferase" evidence="1">
    <location>
        <begin position="57"/>
        <end position="189"/>
    </location>
</feature>
<dbReference type="Gene3D" id="3.40.50.880">
    <property type="match status" value="1"/>
</dbReference>
<dbReference type="PANTHER" id="PTHR42695">
    <property type="entry name" value="GLUTAMINE AMIDOTRANSFERASE YLR126C-RELATED"/>
    <property type="match status" value="1"/>
</dbReference>
<comment type="caution">
    <text evidence="2">The sequence shown here is derived from an EMBL/GenBank/DDBJ whole genome shotgun (WGS) entry which is preliminary data.</text>
</comment>